<evidence type="ECO:0000313" key="3">
    <source>
        <dbReference type="EMBL" id="QPQ91009.1"/>
    </source>
</evidence>
<organism evidence="3 5">
    <name type="scientific">Burkholderia glumae</name>
    <name type="common">Pseudomonas glumae</name>
    <dbReference type="NCBI Taxonomy" id="337"/>
    <lineage>
        <taxon>Bacteria</taxon>
        <taxon>Pseudomonadati</taxon>
        <taxon>Pseudomonadota</taxon>
        <taxon>Betaproteobacteria</taxon>
        <taxon>Burkholderiales</taxon>
        <taxon>Burkholderiaceae</taxon>
        <taxon>Burkholderia</taxon>
    </lineage>
</organism>
<feature type="compositionally biased region" description="Gly residues" evidence="1">
    <location>
        <begin position="95"/>
        <end position="116"/>
    </location>
</feature>
<protein>
    <submittedName>
        <fullName evidence="3">Uncharacterized protein</fullName>
    </submittedName>
</protein>
<evidence type="ECO:0000256" key="2">
    <source>
        <dbReference type="SAM" id="SignalP"/>
    </source>
</evidence>
<dbReference type="AlphaFoldDB" id="A0AAP9XZK1"/>
<sequence length="116" mass="11123">MQTMNPKPRRLARLGASAALVLLAGGARLPAAVAPQHDASPSPPRDPGVHLQPDSRAAERAGAHGAAPAARGLSPRGTDSRHGGGADSGAPRGDAAGGTRGAASGGGAGSGDAHGY</sequence>
<dbReference type="Proteomes" id="UP000594892">
    <property type="component" value="Chromosome 1"/>
</dbReference>
<gene>
    <name evidence="3" type="ORF">I6H06_04585</name>
    <name evidence="4" type="ORF">NFI99_00195</name>
</gene>
<dbReference type="Proteomes" id="UP001056386">
    <property type="component" value="Chromosome 2"/>
</dbReference>
<keyword evidence="6" id="KW-1185">Reference proteome</keyword>
<name>A0AAP9XZK1_BURGL</name>
<accession>A0AAP9XZK1</accession>
<dbReference type="EMBL" id="CP099583">
    <property type="protein sequence ID" value="USS42952.1"/>
    <property type="molecule type" value="Genomic_DNA"/>
</dbReference>
<reference evidence="3 5" key="1">
    <citation type="submission" date="2020-12" db="EMBL/GenBank/DDBJ databases">
        <title>FDA dAtabase for Regulatory Grade micrObial Sequences (FDA-ARGOS): Supporting development and validation of Infectious Disease Dx tests.</title>
        <authorList>
            <person name="Minogue T."/>
            <person name="Wolcott M."/>
            <person name="Wasieloski L."/>
            <person name="Aguilar W."/>
            <person name="Moore D."/>
            <person name="Jaissle J."/>
            <person name="Tallon L."/>
            <person name="Sadzewicz L."/>
            <person name="Zhao X."/>
            <person name="Boylan J."/>
            <person name="Ott S."/>
            <person name="Bowen H."/>
            <person name="Vavikolanu K."/>
            <person name="Mehta A."/>
            <person name="Aluvathingal J."/>
            <person name="Nadendla S."/>
            <person name="Yan Y."/>
            <person name="Sichtig H."/>
        </authorList>
    </citation>
    <scope>NUCLEOTIDE SEQUENCE [LARGE SCALE GENOMIC DNA]</scope>
    <source>
        <strain evidence="3 5">FDAARGOS_949</strain>
    </source>
</reference>
<feature type="chain" id="PRO_5042956820" evidence="2">
    <location>
        <begin position="32"/>
        <end position="116"/>
    </location>
</feature>
<dbReference type="GeneID" id="45693670"/>
<evidence type="ECO:0000313" key="5">
    <source>
        <dbReference type="Proteomes" id="UP000594892"/>
    </source>
</evidence>
<evidence type="ECO:0000313" key="6">
    <source>
        <dbReference type="Proteomes" id="UP001056386"/>
    </source>
</evidence>
<proteinExistence type="predicted"/>
<evidence type="ECO:0000256" key="1">
    <source>
        <dbReference type="SAM" id="MobiDB-lite"/>
    </source>
</evidence>
<keyword evidence="2" id="KW-0732">Signal</keyword>
<feature type="compositionally biased region" description="Low complexity" evidence="1">
    <location>
        <begin position="63"/>
        <end position="72"/>
    </location>
</feature>
<dbReference type="EMBL" id="CP065600">
    <property type="protein sequence ID" value="QPQ91009.1"/>
    <property type="molecule type" value="Genomic_DNA"/>
</dbReference>
<feature type="region of interest" description="Disordered" evidence="1">
    <location>
        <begin position="32"/>
        <end position="116"/>
    </location>
</feature>
<reference evidence="4" key="2">
    <citation type="submission" date="2022-06" db="EMBL/GenBank/DDBJ databases">
        <title>Draft genome sequence of Burkholderia glumae strain GR20004 isolated from rice panicle showing bacterial panicle blight.</title>
        <authorList>
            <person name="Choi S.Y."/>
            <person name="Lee Y.H."/>
        </authorList>
    </citation>
    <scope>NUCLEOTIDE SEQUENCE</scope>
    <source>
        <strain evidence="4">GR20004</strain>
    </source>
</reference>
<feature type="signal peptide" evidence="2">
    <location>
        <begin position="1"/>
        <end position="31"/>
    </location>
</feature>
<evidence type="ECO:0000313" key="4">
    <source>
        <dbReference type="EMBL" id="USS42952.1"/>
    </source>
</evidence>
<dbReference type="RefSeq" id="WP_039203207.1">
    <property type="nucleotide sequence ID" value="NZ_CP021075.1"/>
</dbReference>